<evidence type="ECO:0000256" key="6">
    <source>
        <dbReference type="SAM" id="MobiDB-lite"/>
    </source>
</evidence>
<organism evidence="9 10">
    <name type="scientific">Pyrenophora seminiperda CCB06</name>
    <dbReference type="NCBI Taxonomy" id="1302712"/>
    <lineage>
        <taxon>Eukaryota</taxon>
        <taxon>Fungi</taxon>
        <taxon>Dikarya</taxon>
        <taxon>Ascomycota</taxon>
        <taxon>Pezizomycotina</taxon>
        <taxon>Dothideomycetes</taxon>
        <taxon>Pleosporomycetidae</taxon>
        <taxon>Pleosporales</taxon>
        <taxon>Pleosporineae</taxon>
        <taxon>Pleosporaceae</taxon>
        <taxon>Pyrenophora</taxon>
    </lineage>
</organism>
<evidence type="ECO:0000256" key="5">
    <source>
        <dbReference type="ARBA" id="ARBA00038359"/>
    </source>
</evidence>
<dbReference type="EMBL" id="KE747818">
    <property type="protein sequence ID" value="RMZ69597.1"/>
    <property type="molecule type" value="Genomic_DNA"/>
</dbReference>
<dbReference type="Pfam" id="PF20684">
    <property type="entry name" value="Fung_rhodopsin"/>
    <property type="match status" value="1"/>
</dbReference>
<evidence type="ECO:0000256" key="3">
    <source>
        <dbReference type="ARBA" id="ARBA00022989"/>
    </source>
</evidence>
<protein>
    <submittedName>
        <fullName evidence="9">Integral membrane</fullName>
    </submittedName>
</protein>
<feature type="transmembrane region" description="Helical" evidence="7">
    <location>
        <begin position="33"/>
        <end position="56"/>
    </location>
</feature>
<gene>
    <name evidence="9" type="ORF">GMOD_00006430</name>
</gene>
<evidence type="ECO:0000256" key="7">
    <source>
        <dbReference type="SAM" id="Phobius"/>
    </source>
</evidence>
<dbReference type="Proteomes" id="UP000265663">
    <property type="component" value="Unassembled WGS sequence"/>
</dbReference>
<feature type="domain" description="Rhodopsin" evidence="8">
    <location>
        <begin position="52"/>
        <end position="293"/>
    </location>
</feature>
<proteinExistence type="inferred from homology"/>
<evidence type="ECO:0000313" key="9">
    <source>
        <dbReference type="EMBL" id="RMZ69597.1"/>
    </source>
</evidence>
<dbReference type="InterPro" id="IPR049326">
    <property type="entry name" value="Rhodopsin_dom_fungi"/>
</dbReference>
<dbReference type="GO" id="GO:0016020">
    <property type="term" value="C:membrane"/>
    <property type="evidence" value="ECO:0007669"/>
    <property type="project" value="UniProtKB-SubCell"/>
</dbReference>
<keyword evidence="3 7" id="KW-1133">Transmembrane helix</keyword>
<comment type="similarity">
    <text evidence="5">Belongs to the SAT4 family.</text>
</comment>
<dbReference type="PANTHER" id="PTHR33048">
    <property type="entry name" value="PTH11-LIKE INTEGRAL MEMBRANE PROTEIN (AFU_ORTHOLOGUE AFUA_5G11245)"/>
    <property type="match status" value="1"/>
</dbReference>
<dbReference type="InterPro" id="IPR052337">
    <property type="entry name" value="SAT4-like"/>
</dbReference>
<name>A0A3M7M518_9PLEO</name>
<dbReference type="PANTHER" id="PTHR33048:SF131">
    <property type="entry name" value="INTEGRAL MEMBRANE PROTEIN"/>
    <property type="match status" value="1"/>
</dbReference>
<feature type="region of interest" description="Disordered" evidence="6">
    <location>
        <begin position="322"/>
        <end position="344"/>
    </location>
</feature>
<evidence type="ECO:0000256" key="2">
    <source>
        <dbReference type="ARBA" id="ARBA00022692"/>
    </source>
</evidence>
<accession>A0A3M7M518</accession>
<feature type="transmembrane region" description="Helical" evidence="7">
    <location>
        <begin position="267"/>
        <end position="290"/>
    </location>
</feature>
<evidence type="ECO:0000256" key="4">
    <source>
        <dbReference type="ARBA" id="ARBA00023136"/>
    </source>
</evidence>
<evidence type="ECO:0000256" key="1">
    <source>
        <dbReference type="ARBA" id="ARBA00004141"/>
    </source>
</evidence>
<evidence type="ECO:0000313" key="10">
    <source>
        <dbReference type="Proteomes" id="UP000265663"/>
    </source>
</evidence>
<keyword evidence="2 7" id="KW-0812">Transmembrane</keyword>
<feature type="transmembrane region" description="Helical" evidence="7">
    <location>
        <begin position="68"/>
        <end position="93"/>
    </location>
</feature>
<comment type="subcellular location">
    <subcellularLocation>
        <location evidence="1">Membrane</location>
        <topology evidence="1">Multi-pass membrane protein</topology>
    </subcellularLocation>
</comment>
<keyword evidence="4 7" id="KW-0472">Membrane</keyword>
<feature type="transmembrane region" description="Helical" evidence="7">
    <location>
        <begin position="151"/>
        <end position="172"/>
    </location>
</feature>
<keyword evidence="10" id="KW-1185">Reference proteome</keyword>
<feature type="compositionally biased region" description="Polar residues" evidence="6">
    <location>
        <begin position="333"/>
        <end position="344"/>
    </location>
</feature>
<dbReference type="OrthoDB" id="5278984at2759"/>
<evidence type="ECO:0000259" key="8">
    <source>
        <dbReference type="Pfam" id="PF20684"/>
    </source>
</evidence>
<sequence>MPGQQPRSNLILFGGIEVDISQLDFNDHTSNVAAIKISCIIFIALVIPVVALRIFSRLKCGHRIFTDDVLIMFATGFTVSLAVMCIAATRYGLGEHIWLIPMGSVFETMKGCILYLFICQILYAFAIAFTKLSIISSYLRLFPDKRFRVWMYILAFLIVGLWVAGVFVTIFQCTPVRGAWDFTIEGRRCINYVTYLYASSAVNVATDIVLCILPLPHLWRLQLPLRERVVLCVLLAGGASACVVGSIRIALLERLRVLDTTYDSVPGLIMSVGECSLGIISVSFASLRPLAKRFFSARKSGSQPSIPLRKLRTHHNSTDTLPELLSEKGTGVSDGSSCTQSACKDSTDDCFRIYEVPTGSQANTEERRVNGLGNRDSLEAEWKRYSSPC</sequence>
<feature type="transmembrane region" description="Helical" evidence="7">
    <location>
        <begin position="228"/>
        <end position="247"/>
    </location>
</feature>
<feature type="transmembrane region" description="Helical" evidence="7">
    <location>
        <begin position="192"/>
        <end position="216"/>
    </location>
</feature>
<dbReference type="AlphaFoldDB" id="A0A3M7M518"/>
<feature type="transmembrane region" description="Helical" evidence="7">
    <location>
        <begin position="113"/>
        <end position="139"/>
    </location>
</feature>
<reference evidence="9 10" key="1">
    <citation type="journal article" date="2014" name="PLoS ONE">
        <title>De novo Genome Assembly of the Fungal Plant Pathogen Pyrenophora semeniperda.</title>
        <authorList>
            <person name="Soliai M.M."/>
            <person name="Meyer S.E."/>
            <person name="Udall J.A."/>
            <person name="Elzinga D.E."/>
            <person name="Hermansen R.A."/>
            <person name="Bodily P.M."/>
            <person name="Hart A.A."/>
            <person name="Coleman C.E."/>
        </authorList>
    </citation>
    <scope>NUCLEOTIDE SEQUENCE [LARGE SCALE GENOMIC DNA]</scope>
    <source>
        <strain evidence="9 10">CCB06</strain>
        <tissue evidence="9">Mycelium</tissue>
    </source>
</reference>